<sequence>MPSLSAKLPQDRGHQGGFGPALRRWRNERRLSQLELALSAGVSQRHVSFVESGRSRPSRDMVLQLAEAMDLPLRQRNQLLVTAGFAPTYAQRDLADPDMASVNQALELILTHHEPNPALVLDRTWNMLRSNDAMTRMLALLGDPDDLWRRVCGEGPRNLLKLTFHPDGARPFIRNWEEVANLLLWRSRREADATANAELHAVVDEILAYDGIPTDWRALDHPDGLPPPILPLEYGIGEARLSLFSMLSSFGTPLDITAEEVRVETFFPANTASRQLLEALATT</sequence>
<dbReference type="InterPro" id="IPR001387">
    <property type="entry name" value="Cro/C1-type_HTH"/>
</dbReference>
<evidence type="ECO:0000256" key="1">
    <source>
        <dbReference type="SAM" id="MobiDB-lite"/>
    </source>
</evidence>
<comment type="caution">
    <text evidence="3">The sequence shown here is derived from an EMBL/GenBank/DDBJ whole genome shotgun (WGS) entry which is preliminary data.</text>
</comment>
<dbReference type="Pfam" id="PF17765">
    <property type="entry name" value="MLTR_LBD"/>
    <property type="match status" value="1"/>
</dbReference>
<dbReference type="EMBL" id="JAVRHY010000015">
    <property type="protein sequence ID" value="MDT0619491.1"/>
    <property type="molecule type" value="Genomic_DNA"/>
</dbReference>
<dbReference type="Gene3D" id="1.10.260.40">
    <property type="entry name" value="lambda repressor-like DNA-binding domains"/>
    <property type="match status" value="1"/>
</dbReference>
<dbReference type="CDD" id="cd00093">
    <property type="entry name" value="HTH_XRE"/>
    <property type="match status" value="1"/>
</dbReference>
<dbReference type="InterPro" id="IPR010982">
    <property type="entry name" value="Lambda_DNA-bd_dom_sf"/>
</dbReference>
<feature type="domain" description="HTH cro/C1-type" evidence="2">
    <location>
        <begin position="22"/>
        <end position="76"/>
    </location>
</feature>
<accession>A0ABU3BAK5</accession>
<gene>
    <name evidence="3" type="ORF">RM531_13515</name>
</gene>
<dbReference type="Proteomes" id="UP001259982">
    <property type="component" value="Unassembled WGS sequence"/>
</dbReference>
<dbReference type="PROSITE" id="PS50943">
    <property type="entry name" value="HTH_CROC1"/>
    <property type="match status" value="1"/>
</dbReference>
<evidence type="ECO:0000313" key="3">
    <source>
        <dbReference type="EMBL" id="MDT0619491.1"/>
    </source>
</evidence>
<keyword evidence="4" id="KW-1185">Reference proteome</keyword>
<organism evidence="3 4">
    <name type="scientific">Spectribacter acetivorans</name>
    <dbReference type="NCBI Taxonomy" id="3075603"/>
    <lineage>
        <taxon>Bacteria</taxon>
        <taxon>Pseudomonadati</taxon>
        <taxon>Pseudomonadota</taxon>
        <taxon>Gammaproteobacteria</taxon>
        <taxon>Salinisphaerales</taxon>
        <taxon>Salinisphaeraceae</taxon>
        <taxon>Spectribacter</taxon>
    </lineage>
</organism>
<dbReference type="Pfam" id="PF01381">
    <property type="entry name" value="HTH_3"/>
    <property type="match status" value="1"/>
</dbReference>
<dbReference type="SUPFAM" id="SSF47413">
    <property type="entry name" value="lambda repressor-like DNA-binding domains"/>
    <property type="match status" value="1"/>
</dbReference>
<dbReference type="RefSeq" id="WP_311659955.1">
    <property type="nucleotide sequence ID" value="NZ_JAVRHY010000015.1"/>
</dbReference>
<dbReference type="PANTHER" id="PTHR35010">
    <property type="entry name" value="BLL4672 PROTEIN-RELATED"/>
    <property type="match status" value="1"/>
</dbReference>
<proteinExistence type="predicted"/>
<dbReference type="InterPro" id="IPR041413">
    <property type="entry name" value="MLTR_LBD"/>
</dbReference>
<name>A0ABU3BAK5_9GAMM</name>
<feature type="region of interest" description="Disordered" evidence="1">
    <location>
        <begin position="1"/>
        <end position="21"/>
    </location>
</feature>
<evidence type="ECO:0000313" key="4">
    <source>
        <dbReference type="Proteomes" id="UP001259982"/>
    </source>
</evidence>
<dbReference type="Gene3D" id="3.30.450.180">
    <property type="match status" value="1"/>
</dbReference>
<protein>
    <submittedName>
        <fullName evidence="3">Helix-turn-helix transcriptional regulator</fullName>
    </submittedName>
</protein>
<dbReference type="SMART" id="SM00530">
    <property type="entry name" value="HTH_XRE"/>
    <property type="match status" value="1"/>
</dbReference>
<reference evidence="3 4" key="1">
    <citation type="submission" date="2023-09" db="EMBL/GenBank/DDBJ databases">
        <authorList>
            <person name="Rey-Velasco X."/>
        </authorList>
    </citation>
    <scope>NUCLEOTIDE SEQUENCE [LARGE SCALE GENOMIC DNA]</scope>
    <source>
        <strain evidence="3 4">P385</strain>
    </source>
</reference>
<evidence type="ECO:0000259" key="2">
    <source>
        <dbReference type="PROSITE" id="PS50943"/>
    </source>
</evidence>
<dbReference type="PANTHER" id="PTHR35010:SF4">
    <property type="entry name" value="BLL5781 PROTEIN"/>
    <property type="match status" value="1"/>
</dbReference>